<feature type="transmembrane region" description="Helical" evidence="7">
    <location>
        <begin position="225"/>
        <end position="245"/>
    </location>
</feature>
<feature type="transmembrane region" description="Helical" evidence="7">
    <location>
        <begin position="412"/>
        <end position="440"/>
    </location>
</feature>
<dbReference type="InterPro" id="IPR004681">
    <property type="entry name" value="TRAP_DctM"/>
</dbReference>
<dbReference type="GO" id="GO:0005886">
    <property type="term" value="C:plasma membrane"/>
    <property type="evidence" value="ECO:0007669"/>
    <property type="project" value="UniProtKB-SubCell"/>
</dbReference>
<keyword evidence="2" id="KW-1003">Cell membrane</keyword>
<evidence type="ECO:0000313" key="9">
    <source>
        <dbReference type="EMBL" id="PJK28352.1"/>
    </source>
</evidence>
<keyword evidence="5 7" id="KW-1133">Transmembrane helix</keyword>
<name>A0A2M9FY12_9PROT</name>
<keyword evidence="7" id="KW-0813">Transport</keyword>
<sequence>MAIEWKTFLFFGLLFLFILLGVPLTFVLGGLSVIFIFVEFQANPASDGLYLVASKIWDLMETSSLIAIPLYVFMAMVLERSGVAHDLYRMMHLWWGGLRGGLAIGTVLICTIFAAMSGISGAAVVTMGTIALPQMLSRGYDARLALGAINAGGGWGILIPPSILMVLYALITEVSIGKLFAAGVGPGLLLFALVSAYIGIRCWFQPRLGPSLPAEDRGTWPEKFRALRSVLLPIMIIVMVLGAIFSGLATVTEAAAVGVLGALVASAVNRKLNTRLVKEAAIRTFRLTTLITWIVFAAHAYSTAYTAMGAESFITHLTEQIPGGRWGAMLFMMVVLFFLGMVLDPVGIMLITLPVFLPLVNAHGFDPVWFGILFVVMMEISYMTPPFGFNLFYLRSVTQADPSMRHLTMKDIYWSVGPYTVVELFGLFLIVLFPAIALWLPDLLFSGN</sequence>
<feature type="transmembrane region" description="Helical" evidence="7">
    <location>
        <begin position="12"/>
        <end position="38"/>
    </location>
</feature>
<comment type="caution">
    <text evidence="9">The sequence shown here is derived from an EMBL/GenBank/DDBJ whole genome shotgun (WGS) entry which is preliminary data.</text>
</comment>
<dbReference type="EMBL" id="PHIG01000047">
    <property type="protein sequence ID" value="PJK28352.1"/>
    <property type="molecule type" value="Genomic_DNA"/>
</dbReference>
<feature type="transmembrane region" description="Helical" evidence="7">
    <location>
        <begin position="328"/>
        <end position="356"/>
    </location>
</feature>
<keyword evidence="10" id="KW-1185">Reference proteome</keyword>
<accession>A0A2M9FY12</accession>
<feature type="transmembrane region" description="Helical" evidence="7">
    <location>
        <begin position="59"/>
        <end position="78"/>
    </location>
</feature>
<evidence type="ECO:0000259" key="8">
    <source>
        <dbReference type="Pfam" id="PF06808"/>
    </source>
</evidence>
<evidence type="ECO:0000313" key="10">
    <source>
        <dbReference type="Proteomes" id="UP000229498"/>
    </source>
</evidence>
<comment type="subcellular location">
    <subcellularLocation>
        <location evidence="1 7">Cell inner membrane</location>
        <topology evidence="1 7">Multi-pass membrane protein</topology>
    </subcellularLocation>
</comment>
<dbReference type="RefSeq" id="WP_109794797.1">
    <property type="nucleotide sequence ID" value="NZ_PHIG01000047.1"/>
</dbReference>
<dbReference type="PANTHER" id="PTHR33362">
    <property type="entry name" value="SIALIC ACID TRAP TRANSPORTER PERMEASE PROTEIN SIAT-RELATED"/>
    <property type="match status" value="1"/>
</dbReference>
<dbReference type="InterPro" id="IPR010656">
    <property type="entry name" value="DctM"/>
</dbReference>
<protein>
    <recommendedName>
        <fullName evidence="7">TRAP transporter large permease protein</fullName>
    </recommendedName>
</protein>
<evidence type="ECO:0000256" key="4">
    <source>
        <dbReference type="ARBA" id="ARBA00022692"/>
    </source>
</evidence>
<dbReference type="NCBIfam" id="TIGR00786">
    <property type="entry name" value="dctM"/>
    <property type="match status" value="1"/>
</dbReference>
<evidence type="ECO:0000256" key="2">
    <source>
        <dbReference type="ARBA" id="ARBA00022475"/>
    </source>
</evidence>
<feature type="transmembrane region" description="Helical" evidence="7">
    <location>
        <begin position="183"/>
        <end position="204"/>
    </location>
</feature>
<comment type="function">
    <text evidence="7">Part of the tripartite ATP-independent periplasmic (TRAP) transport system.</text>
</comment>
<feature type="transmembrane region" description="Helical" evidence="7">
    <location>
        <begin position="144"/>
        <end position="171"/>
    </location>
</feature>
<keyword evidence="3 7" id="KW-0997">Cell inner membrane</keyword>
<proteinExistence type="inferred from homology"/>
<feature type="transmembrane region" description="Helical" evidence="7">
    <location>
        <begin position="368"/>
        <end position="392"/>
    </location>
</feature>
<evidence type="ECO:0000256" key="3">
    <source>
        <dbReference type="ARBA" id="ARBA00022519"/>
    </source>
</evidence>
<dbReference type="PANTHER" id="PTHR33362:SF7">
    <property type="entry name" value="SLL1103 PROTEIN"/>
    <property type="match status" value="1"/>
</dbReference>
<feature type="domain" description="TRAP C4-dicarboxylate transport system permease DctM subunit" evidence="8">
    <location>
        <begin position="11"/>
        <end position="436"/>
    </location>
</feature>
<dbReference type="GO" id="GO:0022857">
    <property type="term" value="F:transmembrane transporter activity"/>
    <property type="evidence" value="ECO:0007669"/>
    <property type="project" value="UniProtKB-UniRule"/>
</dbReference>
<organism evidence="9 10">
    <name type="scientific">Minwuia thermotolerans</name>
    <dbReference type="NCBI Taxonomy" id="2056226"/>
    <lineage>
        <taxon>Bacteria</taxon>
        <taxon>Pseudomonadati</taxon>
        <taxon>Pseudomonadota</taxon>
        <taxon>Alphaproteobacteria</taxon>
        <taxon>Minwuiales</taxon>
        <taxon>Minwuiaceae</taxon>
        <taxon>Minwuia</taxon>
    </lineage>
</organism>
<evidence type="ECO:0000256" key="5">
    <source>
        <dbReference type="ARBA" id="ARBA00022989"/>
    </source>
</evidence>
<reference evidence="9 10" key="1">
    <citation type="submission" date="2017-11" db="EMBL/GenBank/DDBJ databases">
        <title>Draft genome sequence of Rhizobiales bacterium SY3-13.</title>
        <authorList>
            <person name="Sun C."/>
        </authorList>
    </citation>
    <scope>NUCLEOTIDE SEQUENCE [LARGE SCALE GENOMIC DNA]</scope>
    <source>
        <strain evidence="9 10">SY3-13</strain>
    </source>
</reference>
<dbReference type="Pfam" id="PF06808">
    <property type="entry name" value="DctM"/>
    <property type="match status" value="1"/>
</dbReference>
<comment type="subunit">
    <text evidence="7">The complex comprises the extracytoplasmic solute receptor protein and the two transmembrane proteins.</text>
</comment>
<feature type="transmembrane region" description="Helical" evidence="7">
    <location>
        <begin position="102"/>
        <end position="132"/>
    </location>
</feature>
<dbReference type="AlphaFoldDB" id="A0A2M9FY12"/>
<evidence type="ECO:0000256" key="7">
    <source>
        <dbReference type="RuleBase" id="RU369079"/>
    </source>
</evidence>
<gene>
    <name evidence="9" type="ORF">CVT23_17780</name>
</gene>
<comment type="similarity">
    <text evidence="7">Belongs to the TRAP transporter large permease family.</text>
</comment>
<dbReference type="Proteomes" id="UP000229498">
    <property type="component" value="Unassembled WGS sequence"/>
</dbReference>
<keyword evidence="6 7" id="KW-0472">Membrane</keyword>
<evidence type="ECO:0000256" key="1">
    <source>
        <dbReference type="ARBA" id="ARBA00004429"/>
    </source>
</evidence>
<comment type="caution">
    <text evidence="7">Lacks conserved residue(s) required for the propagation of feature annotation.</text>
</comment>
<keyword evidence="4 7" id="KW-0812">Transmembrane</keyword>
<evidence type="ECO:0000256" key="6">
    <source>
        <dbReference type="ARBA" id="ARBA00023136"/>
    </source>
</evidence>
<dbReference type="PIRSF" id="PIRSF006066">
    <property type="entry name" value="HI0050"/>
    <property type="match status" value="1"/>
</dbReference>
<dbReference type="OrthoDB" id="7374726at2"/>